<evidence type="ECO:0000256" key="7">
    <source>
        <dbReference type="SAM" id="MobiDB-lite"/>
    </source>
</evidence>
<dbReference type="InterPro" id="IPR050951">
    <property type="entry name" value="Retrovirus_Pol_polyprotein"/>
</dbReference>
<keyword evidence="2" id="KW-0548">Nucleotidyltransferase</keyword>
<keyword evidence="1" id="KW-0808">Transferase</keyword>
<dbReference type="SUPFAM" id="SSF50630">
    <property type="entry name" value="Acid proteases"/>
    <property type="match status" value="1"/>
</dbReference>
<dbReference type="InterPro" id="IPR012337">
    <property type="entry name" value="RNaseH-like_sf"/>
</dbReference>
<feature type="compositionally biased region" description="Acidic residues" evidence="7">
    <location>
        <begin position="989"/>
        <end position="1001"/>
    </location>
</feature>
<keyword evidence="10" id="KW-1185">Reference proteome</keyword>
<dbReference type="Pfam" id="PF17921">
    <property type="entry name" value="Integrase_H2C2"/>
    <property type="match status" value="1"/>
</dbReference>
<dbReference type="Gene3D" id="1.10.340.70">
    <property type="match status" value="1"/>
</dbReference>
<dbReference type="Pfam" id="PF17917">
    <property type="entry name" value="RT_RNaseH"/>
    <property type="match status" value="1"/>
</dbReference>
<keyword evidence="3" id="KW-0540">Nuclease</keyword>
<evidence type="ECO:0000256" key="1">
    <source>
        <dbReference type="ARBA" id="ARBA00022679"/>
    </source>
</evidence>
<evidence type="ECO:0000313" key="9">
    <source>
        <dbReference type="EMBL" id="GMF52601.1"/>
    </source>
</evidence>
<evidence type="ECO:0000256" key="4">
    <source>
        <dbReference type="ARBA" id="ARBA00022759"/>
    </source>
</evidence>
<dbReference type="InterPro" id="IPR021109">
    <property type="entry name" value="Peptidase_aspartic_dom_sf"/>
</dbReference>
<dbReference type="PROSITE" id="PS50994">
    <property type="entry name" value="INTEGRASE"/>
    <property type="match status" value="1"/>
</dbReference>
<dbReference type="GO" id="GO:0015074">
    <property type="term" value="P:DNA integration"/>
    <property type="evidence" value="ECO:0007669"/>
    <property type="project" value="InterPro"/>
</dbReference>
<feature type="region of interest" description="Disordered" evidence="7">
    <location>
        <begin position="976"/>
        <end position="1009"/>
    </location>
</feature>
<evidence type="ECO:0000256" key="5">
    <source>
        <dbReference type="ARBA" id="ARBA00022801"/>
    </source>
</evidence>
<dbReference type="PANTHER" id="PTHR37984">
    <property type="entry name" value="PROTEIN CBG26694"/>
    <property type="match status" value="1"/>
</dbReference>
<dbReference type="GO" id="GO:0016787">
    <property type="term" value="F:hydrolase activity"/>
    <property type="evidence" value="ECO:0007669"/>
    <property type="project" value="UniProtKB-KW"/>
</dbReference>
<keyword evidence="4" id="KW-0255">Endonuclease</keyword>
<dbReference type="GO" id="GO:0003964">
    <property type="term" value="F:RNA-directed DNA polymerase activity"/>
    <property type="evidence" value="ECO:0007669"/>
    <property type="project" value="UniProtKB-KW"/>
</dbReference>
<reference evidence="9" key="1">
    <citation type="submission" date="2023-04" db="EMBL/GenBank/DDBJ databases">
        <title>Phytophthora fragariaefolia NBRC 109709.</title>
        <authorList>
            <person name="Ichikawa N."/>
            <person name="Sato H."/>
            <person name="Tonouchi N."/>
        </authorList>
    </citation>
    <scope>NUCLEOTIDE SEQUENCE</scope>
    <source>
        <strain evidence="9">NBRC 109709</strain>
    </source>
</reference>
<dbReference type="Gene3D" id="3.30.420.10">
    <property type="entry name" value="Ribonuclease H-like superfamily/Ribonuclease H"/>
    <property type="match status" value="1"/>
</dbReference>
<sequence length="1449" mass="159652">MKPKNVRRVSSDAGAIKRNEEEHVRLLGILKIGGSQARWAADEPWLSSWGEPVDVGETLFSMLSEETESVDAAEVGEDVCLNAITKDEIEQRKEVGVAEEVTGARTPGPLEVLCEDERPEVLEDALDVPSAGGASRYARLFSHEELDAMDDCETGQEGVVLAGTEIAVETEEYDKELEERLYPLDEIELKKRVDENAKATEDPSIEEMAKYLEIPPEMLERNRDASPEGSSLPEYWERWYSDTLESSEEGKRANRDFRKLVGSSTMPRGDASSKVLEDLAWAKQTLCGKKWIGLKFSHRLLSCSEAEVVMGASPSMTTAIARRVVYPFLKETKACRPKRKPPKGRLIVNGGTLEVPLKRNKVPELDWRRVIYLVDQVAKALGVIGDLVTVTLPDGFGIRVSEAGDEVREVPRIVDIGRRVVCTVGICEALSSGYIDCLPSQMPTDTGATLSLVSHRVLKRLGRSDGPVKPYEGRVKSSSGHMLRIYGWVHLERKLGSLVVGLDLLVADRLHVVAILGVDALGGFGAVIDVAERKMTLKSSGDVLPLGVMVEHETFMATMATSVQLSPWGQVLVVTKVVGKPDDKAVVLVEGSVGLPPSLCVARTLCTVGDGNVIVELCNASTEGFWVTRGTVVASASVVPDSAFENEPSLAGETSKKRNDLYDEGGDDSIACLRQEKGEGEGRGENVKASKPGVPPDKEVVLEADFSQLKLCDEQKALFQQELNRFQDMFVESSNKRGRTELFEFRIDSTYSLNRLVMSGYIKMGGFTNARFSCLKVISRSSVHSKGASFTFNRSSGAEIRAYPGMYRLNPYLQVNAVLEILSSCIGTFQYPNAMSILKKSLAPLSTSRISSISGIGKTGLTNTMAFRKLSVGLSCATRKFRCYLDKRHFDLYTDHQALTWVFSPGNRTSNSKLARWAMVPSNLAFKVHHKPGKSMGHVDGLSRLLHNHPNAVTMAHLLNPDETPEVVTNGLVGEQGERDGLDIGSEPEVPDEQELPEELADGGSTSDQPMSYVDRFGLDAERFLSEQRMVSWIVAVMKFLKGGALPLDPSLRSRVMKMAPKFDVKEGARMRRVNLAARVGSARSLTVPVVTLPFEETVLHYCHSDLLSSHLGLTKTLEKYAHWPGWHKDVKEYVRECNKCGSGKGSRPWRACRMQRMPVVDLTGLFSLLVVDVIGPLLATERGSKYILVFVDYFTRWAKAFPVESLASLSFVEVMINGVVARHGVPSRLLSDNGTNFCSEVAKSFYQTLGIKKLFGAAYHPQTQGLVERFNGTLIGMLRMHVSEAQYDWDLYLSRVLFAYRTAYHETLGDSPFSSLYGRDLVLPLYVPVGLGNEVGGTEVEPLVEADLPPSGFAERLTLGGEDTIITGVDTPSVELVAKRKMDCGAEYLALTSTYETFWLPRAALIPEYAELVAAFDQAKRKKKGLPELRRSLADTNARVDDEYVLLA</sequence>
<evidence type="ECO:0000313" key="10">
    <source>
        <dbReference type="Proteomes" id="UP001165121"/>
    </source>
</evidence>
<dbReference type="InterPro" id="IPR041373">
    <property type="entry name" value="RT_RNaseH"/>
</dbReference>
<name>A0A9W6Y558_9STRA</name>
<dbReference type="FunFam" id="3.30.420.10:FF:000032">
    <property type="entry name" value="Retrovirus-related Pol polyprotein from transposon 297-like Protein"/>
    <property type="match status" value="1"/>
</dbReference>
<dbReference type="GO" id="GO:0004519">
    <property type="term" value="F:endonuclease activity"/>
    <property type="evidence" value="ECO:0007669"/>
    <property type="project" value="UniProtKB-KW"/>
</dbReference>
<gene>
    <name evidence="9" type="ORF">Pfra01_002157700</name>
</gene>
<dbReference type="InterPro" id="IPR041588">
    <property type="entry name" value="Integrase_H2C2"/>
</dbReference>
<dbReference type="GO" id="GO:0003676">
    <property type="term" value="F:nucleic acid binding"/>
    <property type="evidence" value="ECO:0007669"/>
    <property type="project" value="InterPro"/>
</dbReference>
<dbReference type="InterPro" id="IPR036397">
    <property type="entry name" value="RNaseH_sf"/>
</dbReference>
<proteinExistence type="predicted"/>
<feature type="domain" description="Integrase catalytic" evidence="8">
    <location>
        <begin position="1155"/>
        <end position="1321"/>
    </location>
</feature>
<feature type="region of interest" description="Disordered" evidence="7">
    <location>
        <begin position="644"/>
        <end position="663"/>
    </location>
</feature>
<evidence type="ECO:0000256" key="6">
    <source>
        <dbReference type="ARBA" id="ARBA00022918"/>
    </source>
</evidence>
<dbReference type="InterPro" id="IPR043502">
    <property type="entry name" value="DNA/RNA_pol_sf"/>
</dbReference>
<evidence type="ECO:0000256" key="3">
    <source>
        <dbReference type="ARBA" id="ARBA00022722"/>
    </source>
</evidence>
<dbReference type="Gene3D" id="2.40.70.10">
    <property type="entry name" value="Acid Proteases"/>
    <property type="match status" value="1"/>
</dbReference>
<dbReference type="Pfam" id="PF00665">
    <property type="entry name" value="rve"/>
    <property type="match status" value="1"/>
</dbReference>
<dbReference type="SUPFAM" id="SSF53098">
    <property type="entry name" value="Ribonuclease H-like"/>
    <property type="match status" value="1"/>
</dbReference>
<dbReference type="InterPro" id="IPR001584">
    <property type="entry name" value="Integrase_cat-core"/>
</dbReference>
<protein>
    <submittedName>
        <fullName evidence="9">Unnamed protein product</fullName>
    </submittedName>
</protein>
<accession>A0A9W6Y558</accession>
<keyword evidence="6" id="KW-0695">RNA-directed DNA polymerase</keyword>
<comment type="caution">
    <text evidence="9">The sequence shown here is derived from an EMBL/GenBank/DDBJ whole genome shotgun (WGS) entry which is preliminary data.</text>
</comment>
<dbReference type="EMBL" id="BSXT01003109">
    <property type="protein sequence ID" value="GMF52601.1"/>
    <property type="molecule type" value="Genomic_DNA"/>
</dbReference>
<dbReference type="SUPFAM" id="SSF56672">
    <property type="entry name" value="DNA/RNA polymerases"/>
    <property type="match status" value="1"/>
</dbReference>
<dbReference type="Proteomes" id="UP001165121">
    <property type="component" value="Unassembled WGS sequence"/>
</dbReference>
<dbReference type="OrthoDB" id="126074at2759"/>
<dbReference type="PANTHER" id="PTHR37984:SF5">
    <property type="entry name" value="PROTEIN NYNRIN-LIKE"/>
    <property type="match status" value="1"/>
</dbReference>
<keyword evidence="5" id="KW-0378">Hydrolase</keyword>
<evidence type="ECO:0000256" key="2">
    <source>
        <dbReference type="ARBA" id="ARBA00022695"/>
    </source>
</evidence>
<evidence type="ECO:0000259" key="8">
    <source>
        <dbReference type="PROSITE" id="PS50994"/>
    </source>
</evidence>
<organism evidence="9 10">
    <name type="scientific">Phytophthora fragariaefolia</name>
    <dbReference type="NCBI Taxonomy" id="1490495"/>
    <lineage>
        <taxon>Eukaryota</taxon>
        <taxon>Sar</taxon>
        <taxon>Stramenopiles</taxon>
        <taxon>Oomycota</taxon>
        <taxon>Peronosporomycetes</taxon>
        <taxon>Peronosporales</taxon>
        <taxon>Peronosporaceae</taxon>
        <taxon>Phytophthora</taxon>
    </lineage>
</organism>